<dbReference type="InterPro" id="IPR029000">
    <property type="entry name" value="Cyclophilin-like_dom_sf"/>
</dbReference>
<dbReference type="Proteomes" id="UP000598997">
    <property type="component" value="Unassembled WGS sequence"/>
</dbReference>
<dbReference type="SUPFAM" id="SSF50891">
    <property type="entry name" value="Cyclophilin-like"/>
    <property type="match status" value="1"/>
</dbReference>
<gene>
    <name evidence="1" type="ORF">GCM10010989_16840</name>
</gene>
<proteinExistence type="predicted"/>
<protein>
    <submittedName>
        <fullName evidence="1">Peptidyl-prolyl cis-trans isomerase</fullName>
    </submittedName>
</protein>
<comment type="caution">
    <text evidence="1">The sequence shown here is derived from an EMBL/GenBank/DDBJ whole genome shotgun (WGS) entry which is preliminary data.</text>
</comment>
<dbReference type="Gene3D" id="2.40.100.10">
    <property type="entry name" value="Cyclophilin-like"/>
    <property type="match status" value="1"/>
</dbReference>
<evidence type="ECO:0000313" key="1">
    <source>
        <dbReference type="EMBL" id="GGD43379.1"/>
    </source>
</evidence>
<dbReference type="GO" id="GO:0003755">
    <property type="term" value="F:peptidyl-prolyl cis-trans isomerase activity"/>
    <property type="evidence" value="ECO:0007669"/>
    <property type="project" value="InterPro"/>
</dbReference>
<organism evidence="1 2">
    <name type="scientific">Croceicoccus pelagius</name>
    <dbReference type="NCBI Taxonomy" id="1703341"/>
    <lineage>
        <taxon>Bacteria</taxon>
        <taxon>Pseudomonadati</taxon>
        <taxon>Pseudomonadota</taxon>
        <taxon>Alphaproteobacteria</taxon>
        <taxon>Sphingomonadales</taxon>
        <taxon>Erythrobacteraceae</taxon>
        <taxon>Croceicoccus</taxon>
    </lineage>
</organism>
<dbReference type="EMBL" id="BMIO01000005">
    <property type="protein sequence ID" value="GGD43379.1"/>
    <property type="molecule type" value="Genomic_DNA"/>
</dbReference>
<name>A0A916YFL2_9SPHN</name>
<keyword evidence="1" id="KW-0413">Isomerase</keyword>
<reference evidence="1 2" key="1">
    <citation type="journal article" date="2014" name="Int. J. Syst. Evol. Microbiol.">
        <title>Complete genome sequence of Corynebacterium casei LMG S-19264T (=DSM 44701T), isolated from a smear-ripened cheese.</title>
        <authorList>
            <consortium name="US DOE Joint Genome Institute (JGI-PGF)"/>
            <person name="Walter F."/>
            <person name="Albersmeier A."/>
            <person name="Kalinowski J."/>
            <person name="Ruckert C."/>
        </authorList>
    </citation>
    <scope>NUCLEOTIDE SEQUENCE [LARGE SCALE GENOMIC DNA]</scope>
    <source>
        <strain evidence="1 2">CGMCC 1.15358</strain>
    </source>
</reference>
<sequence length="347" mass="37679">MLGTLFAASALTAPLAAQEVEDVALTPGGVVKAADPSEWRDIPAEDLLVMTLTPDAAGKTREVVIQLMPEPVSSAWTQNIRTMARAHWWDGLSIYRSVDNWVVQWGNGEDPENPEPKPLPGGIVPTSEDAYTIAWQDGPIRTLWGARGRREVEASSQLAPARKRDNSPDFSDPYSDAFSYVRGLPVAVELGSYEVSDGKAPVMTRPTRVWPVHCYASVGVARDLSPDAGTGAELYAVIGHGPRQLDRNIAVVGKVIEGIEHMAILPRGTGEYGVYETEAEHTPIVSVRLASDLPEQERPRLRYLDTDSASFAKYADVIANRSDDFYKVAAGGADVCNVRVPVKSVED</sequence>
<evidence type="ECO:0000313" key="2">
    <source>
        <dbReference type="Proteomes" id="UP000598997"/>
    </source>
</evidence>
<accession>A0A916YFL2</accession>
<keyword evidence="2" id="KW-1185">Reference proteome</keyword>
<dbReference type="AlphaFoldDB" id="A0A916YFL2"/>